<accession>A0AAP3E5V4</accession>
<evidence type="ECO:0000313" key="1">
    <source>
        <dbReference type="EMBL" id="MCU4751122.1"/>
    </source>
</evidence>
<dbReference type="InterPro" id="IPR009959">
    <property type="entry name" value="Cyclase_SnoaL-like"/>
</dbReference>
<proteinExistence type="predicted"/>
<organism evidence="1 2">
    <name type="scientific">Natronosalvus hydrolyticus</name>
    <dbReference type="NCBI Taxonomy" id="2979988"/>
    <lineage>
        <taxon>Archaea</taxon>
        <taxon>Methanobacteriati</taxon>
        <taxon>Methanobacteriota</taxon>
        <taxon>Stenosarchaea group</taxon>
        <taxon>Halobacteria</taxon>
        <taxon>Halobacteriales</taxon>
        <taxon>Natrialbaceae</taxon>
        <taxon>Natronosalvus</taxon>
    </lineage>
</organism>
<dbReference type="GO" id="GO:0030638">
    <property type="term" value="P:polyketide metabolic process"/>
    <property type="evidence" value="ECO:0007669"/>
    <property type="project" value="InterPro"/>
</dbReference>
<dbReference type="Pfam" id="PF07366">
    <property type="entry name" value="SnoaL"/>
    <property type="match status" value="1"/>
</dbReference>
<dbReference type="AlphaFoldDB" id="A0AAP3E5V4"/>
<dbReference type="Gene3D" id="3.10.450.50">
    <property type="match status" value="1"/>
</dbReference>
<sequence>MAATAANRQSLELVRRFTQDVFNDRQYDRIGDFQAEDYVQHGPMAGMELHGSDAALETMKMFHAAFSDLRASEELAFSDDAGEYVCTAYTYRGTHDGEFMGISPTDVTADVRGMSIHRLEDGKIAEGWLHADFLSLLQQVGVVPAMDDIGA</sequence>
<dbReference type="Proteomes" id="UP001321047">
    <property type="component" value="Unassembled WGS sequence"/>
</dbReference>
<dbReference type="EMBL" id="JAOPJZ010000002">
    <property type="protein sequence ID" value="MCU4751122.1"/>
    <property type="molecule type" value="Genomic_DNA"/>
</dbReference>
<dbReference type="PANTHER" id="PTHR38436">
    <property type="entry name" value="POLYKETIDE CYCLASE SNOAL-LIKE DOMAIN"/>
    <property type="match status" value="1"/>
</dbReference>
<reference evidence="1 2" key="1">
    <citation type="submission" date="2022-09" db="EMBL/GenBank/DDBJ databases">
        <title>Enrichment on poylsaccharides allowed isolation of novel metabolic and taxonomic groups of Haloarchaea.</title>
        <authorList>
            <person name="Sorokin D.Y."/>
            <person name="Elcheninov A.G."/>
            <person name="Khizhniak T.V."/>
            <person name="Kolganova T.V."/>
            <person name="Kublanov I.V."/>
        </authorList>
    </citation>
    <scope>NUCLEOTIDE SEQUENCE [LARGE SCALE GENOMIC DNA]</scope>
    <source>
        <strain evidence="1 2">AArc-curdl1</strain>
    </source>
</reference>
<keyword evidence="2" id="KW-1185">Reference proteome</keyword>
<name>A0AAP3E5V4_9EURY</name>
<dbReference type="InterPro" id="IPR032710">
    <property type="entry name" value="NTF2-like_dom_sf"/>
</dbReference>
<dbReference type="PANTHER" id="PTHR38436:SF1">
    <property type="entry name" value="ESTER CYCLASE"/>
    <property type="match status" value="1"/>
</dbReference>
<comment type="caution">
    <text evidence="1">The sequence shown here is derived from an EMBL/GenBank/DDBJ whole genome shotgun (WGS) entry which is preliminary data.</text>
</comment>
<protein>
    <submittedName>
        <fullName evidence="1">Ester cyclase</fullName>
    </submittedName>
</protein>
<dbReference type="RefSeq" id="WP_342806579.1">
    <property type="nucleotide sequence ID" value="NZ_JAOPJZ010000002.1"/>
</dbReference>
<evidence type="ECO:0000313" key="2">
    <source>
        <dbReference type="Proteomes" id="UP001321047"/>
    </source>
</evidence>
<dbReference type="SUPFAM" id="SSF54427">
    <property type="entry name" value="NTF2-like"/>
    <property type="match status" value="1"/>
</dbReference>
<gene>
    <name evidence="1" type="ORF">OB919_03850</name>
</gene>